<dbReference type="Gene3D" id="3.40.190.290">
    <property type="match status" value="1"/>
</dbReference>
<feature type="domain" description="HTH lysR-type" evidence="5">
    <location>
        <begin position="4"/>
        <end position="59"/>
    </location>
</feature>
<comment type="similarity">
    <text evidence="1">Belongs to the LysR transcriptional regulatory family.</text>
</comment>
<dbReference type="PANTHER" id="PTHR30537">
    <property type="entry name" value="HTH-TYPE TRANSCRIPTIONAL REGULATOR"/>
    <property type="match status" value="1"/>
</dbReference>
<dbReference type="AlphaFoldDB" id="A0A2I5TNE3"/>
<dbReference type="CDD" id="cd08422">
    <property type="entry name" value="PBP2_CrgA_like"/>
    <property type="match status" value="1"/>
</dbReference>
<keyword evidence="2" id="KW-0805">Transcription regulation</keyword>
<evidence type="ECO:0000313" key="8">
    <source>
        <dbReference type="Proteomes" id="UP000017700"/>
    </source>
</evidence>
<gene>
    <name evidence="6" type="ORF">CWC46_19300</name>
    <name evidence="7" type="ORF">Ser39006_019300</name>
</gene>
<dbReference type="GO" id="GO:0043565">
    <property type="term" value="F:sequence-specific DNA binding"/>
    <property type="evidence" value="ECO:0007669"/>
    <property type="project" value="TreeGrafter"/>
</dbReference>
<evidence type="ECO:0000256" key="2">
    <source>
        <dbReference type="ARBA" id="ARBA00023015"/>
    </source>
</evidence>
<dbReference type="InterPro" id="IPR058163">
    <property type="entry name" value="LysR-type_TF_proteobact-type"/>
</dbReference>
<evidence type="ECO:0000313" key="7">
    <source>
        <dbReference type="EMBL" id="AUH06083.1"/>
    </source>
</evidence>
<evidence type="ECO:0000313" key="6">
    <source>
        <dbReference type="EMBL" id="AUH01760.1"/>
    </source>
</evidence>
<dbReference type="EMBL" id="CP025084">
    <property type="protein sequence ID" value="AUH06083.1"/>
    <property type="molecule type" value="Genomic_DNA"/>
</dbReference>
<reference evidence="7" key="4">
    <citation type="submission" date="2017-11" db="EMBL/GenBank/DDBJ databases">
        <title>Complete genome sequence of Serratia sp. ATCC 39006.</title>
        <authorList>
            <person name="Hampton H.G."/>
            <person name="Jackson S.A."/>
            <person name="Jauregui R."/>
            <person name="Poulter G.T.M."/>
            <person name="Salmond G.P.C."/>
            <person name="Fineran P.C."/>
        </authorList>
    </citation>
    <scope>NUCLEOTIDE SEQUENCE</scope>
    <source>
        <strain evidence="7">ATCC 39006</strain>
    </source>
</reference>
<dbReference type="InterPro" id="IPR036388">
    <property type="entry name" value="WH-like_DNA-bd_sf"/>
</dbReference>
<dbReference type="SUPFAM" id="SSF46785">
    <property type="entry name" value="Winged helix' DNA-binding domain"/>
    <property type="match status" value="1"/>
</dbReference>
<dbReference type="PROSITE" id="PS50931">
    <property type="entry name" value="HTH_LYSR"/>
    <property type="match status" value="1"/>
</dbReference>
<dbReference type="InterPro" id="IPR000847">
    <property type="entry name" value="LysR_HTH_N"/>
</dbReference>
<dbReference type="PANTHER" id="PTHR30537:SF5">
    <property type="entry name" value="HTH-TYPE TRANSCRIPTIONAL ACTIVATOR TTDR-RELATED"/>
    <property type="match status" value="1"/>
</dbReference>
<dbReference type="SUPFAM" id="SSF53850">
    <property type="entry name" value="Periplasmic binding protein-like II"/>
    <property type="match status" value="1"/>
</dbReference>
<evidence type="ECO:0000313" key="9">
    <source>
        <dbReference type="Proteomes" id="UP000233778"/>
    </source>
</evidence>
<dbReference type="OrthoDB" id="9815676at2"/>
<proteinExistence type="inferred from homology"/>
<dbReference type="InterPro" id="IPR005119">
    <property type="entry name" value="LysR_subst-bd"/>
</dbReference>
<dbReference type="GO" id="GO:0006351">
    <property type="term" value="P:DNA-templated transcription"/>
    <property type="evidence" value="ECO:0007669"/>
    <property type="project" value="TreeGrafter"/>
</dbReference>
<sequence>MGLMPYMAVFVQVVESGSFSAAAEQLGTTASSVSRQIASLEQALSIKLLERTTRRLKLTAAGTEAYAYCNEMIESAKNVMEIADRFCNSPQGLVKISAPRAFGRDLITPHIAEFLRLYPHVDVQLMLTDRLVDLIGDDIDLIIRITDDPPAGLAARPLIRVNHIICATKTYLDEKGTPQHPLDLTQHSCIYLGETPGDNCWKFKNTVTGEQSRVTVRGRYATNHSKARLDGILNHLGIGCLPFFTVQEAIEKQQVIQVLPQWDYMTTYYGMSWILYHPNRYLPSKYRVLIDFLTEKILVRKQTGNP</sequence>
<dbReference type="InterPro" id="IPR036390">
    <property type="entry name" value="WH_DNA-bd_sf"/>
</dbReference>
<reference evidence="7 8" key="1">
    <citation type="journal article" date="2013" name="Genome Announc.">
        <title>Draft genome sequence of Serratia sp. strain ATCC 39006, a model bacterium for analysis of the biosynthesis and regulation of prodigiosin, a carbapenem, and gas vesicles.</title>
        <authorList>
            <person name="Fineran P.C."/>
            <person name="Iglesias Cans M.C."/>
            <person name="Ramsay J.P."/>
            <person name="Wilf N.M."/>
            <person name="Cossyleon D."/>
            <person name="McNeil M.B."/>
            <person name="Williamson N.R."/>
            <person name="Monson R.E."/>
            <person name="Becher S.A."/>
            <person name="Stanton J.A."/>
            <person name="Brugger K."/>
            <person name="Brown S.D."/>
            <person name="Salmond G.P."/>
        </authorList>
    </citation>
    <scope>NUCLEOTIDE SEQUENCE [LARGE SCALE GENOMIC DNA]</scope>
    <source>
        <strain evidence="7">ATCC 39006</strain>
        <strain evidence="8">ATCC 39006 / SC 11482</strain>
    </source>
</reference>
<keyword evidence="4" id="KW-0804">Transcription</keyword>
<evidence type="ECO:0000259" key="5">
    <source>
        <dbReference type="PROSITE" id="PS50931"/>
    </source>
</evidence>
<name>A0A2I5TNE3_SERS3</name>
<dbReference type="KEGG" id="sera:Ser39006_019300"/>
<dbReference type="Proteomes" id="UP000233778">
    <property type="component" value="Chromosome"/>
</dbReference>
<dbReference type="GO" id="GO:0003700">
    <property type="term" value="F:DNA-binding transcription factor activity"/>
    <property type="evidence" value="ECO:0007669"/>
    <property type="project" value="InterPro"/>
</dbReference>
<dbReference type="KEGG" id="serq:CWC46_19300"/>
<dbReference type="Pfam" id="PF03466">
    <property type="entry name" value="LysR_substrate"/>
    <property type="match status" value="1"/>
</dbReference>
<evidence type="ECO:0000256" key="1">
    <source>
        <dbReference type="ARBA" id="ARBA00009437"/>
    </source>
</evidence>
<protein>
    <submittedName>
        <fullName evidence="7">LysR family transcriptional regulator</fullName>
    </submittedName>
</protein>
<organism evidence="7 8">
    <name type="scientific">Serratia sp. (strain ATCC 39006)</name>
    <name type="common">Prodigiosinella confusarubida</name>
    <dbReference type="NCBI Taxonomy" id="104623"/>
    <lineage>
        <taxon>Bacteria</taxon>
        <taxon>Pseudomonadati</taxon>
        <taxon>Pseudomonadota</taxon>
        <taxon>Gammaproteobacteria</taxon>
        <taxon>Enterobacterales</taxon>
        <taxon>Pectobacteriaceae</taxon>
        <taxon>Prodigiosinella</taxon>
    </lineage>
</organism>
<evidence type="ECO:0000256" key="4">
    <source>
        <dbReference type="ARBA" id="ARBA00023163"/>
    </source>
</evidence>
<keyword evidence="8" id="KW-1185">Reference proteome</keyword>
<dbReference type="STRING" id="104623.Ser39006_01642"/>
<dbReference type="EMBL" id="CP025085">
    <property type="protein sequence ID" value="AUH01760.1"/>
    <property type="molecule type" value="Genomic_DNA"/>
</dbReference>
<reference evidence="6 9" key="3">
    <citation type="submission" date="2017-11" db="EMBL/GenBank/DDBJ databases">
        <title>Complete genome sequence of Serratia sp. ATCC 39006 LacA.</title>
        <authorList>
            <person name="Hampton H.G."/>
            <person name="Jackson S.A."/>
            <person name="Jauregui R."/>
            <person name="Poulter G.T.M."/>
            <person name="Salmond G.P.C."/>
            <person name="Fineran P.C."/>
        </authorList>
    </citation>
    <scope>NUCLEOTIDE SEQUENCE [LARGE SCALE GENOMIC DNA]</scope>
    <source>
        <strain evidence="6 9">ATCC 39006</strain>
    </source>
</reference>
<dbReference type="Proteomes" id="UP000017700">
    <property type="component" value="Chromosome"/>
</dbReference>
<evidence type="ECO:0000256" key="3">
    <source>
        <dbReference type="ARBA" id="ARBA00023125"/>
    </source>
</evidence>
<dbReference type="FunFam" id="1.10.10.10:FF:000001">
    <property type="entry name" value="LysR family transcriptional regulator"/>
    <property type="match status" value="1"/>
</dbReference>
<reference evidence="7" key="2">
    <citation type="submission" date="2013-09" db="EMBL/GenBank/DDBJ databases">
        <authorList>
            <person name="Wang G."/>
            <person name="Yang Y."/>
            <person name="Su Y."/>
        </authorList>
    </citation>
    <scope>NUCLEOTIDE SEQUENCE</scope>
    <source>
        <strain evidence="7">ATCC 39006</strain>
    </source>
</reference>
<dbReference type="Pfam" id="PF00126">
    <property type="entry name" value="HTH_1"/>
    <property type="match status" value="1"/>
</dbReference>
<keyword evidence="3" id="KW-0238">DNA-binding</keyword>
<dbReference type="Gene3D" id="1.10.10.10">
    <property type="entry name" value="Winged helix-like DNA-binding domain superfamily/Winged helix DNA-binding domain"/>
    <property type="match status" value="1"/>
</dbReference>
<accession>A0A2I5TNE3</accession>